<accession>A0ABN9C342</accession>
<evidence type="ECO:0000313" key="3">
    <source>
        <dbReference type="Proteomes" id="UP001162483"/>
    </source>
</evidence>
<name>A0ABN9C342_9NEOB</name>
<organism evidence="2 3">
    <name type="scientific">Staurois parvus</name>
    <dbReference type="NCBI Taxonomy" id="386267"/>
    <lineage>
        <taxon>Eukaryota</taxon>
        <taxon>Metazoa</taxon>
        <taxon>Chordata</taxon>
        <taxon>Craniata</taxon>
        <taxon>Vertebrata</taxon>
        <taxon>Euteleostomi</taxon>
        <taxon>Amphibia</taxon>
        <taxon>Batrachia</taxon>
        <taxon>Anura</taxon>
        <taxon>Neobatrachia</taxon>
        <taxon>Ranoidea</taxon>
        <taxon>Ranidae</taxon>
        <taxon>Staurois</taxon>
    </lineage>
</organism>
<feature type="region of interest" description="Disordered" evidence="1">
    <location>
        <begin position="301"/>
        <end position="344"/>
    </location>
</feature>
<keyword evidence="3" id="KW-1185">Reference proteome</keyword>
<feature type="region of interest" description="Disordered" evidence="1">
    <location>
        <begin position="1"/>
        <end position="26"/>
    </location>
</feature>
<protein>
    <submittedName>
        <fullName evidence="2">Uncharacterized protein</fullName>
    </submittedName>
</protein>
<comment type="caution">
    <text evidence="2">The sequence shown here is derived from an EMBL/GenBank/DDBJ whole genome shotgun (WGS) entry which is preliminary data.</text>
</comment>
<sequence>MKDPSGLQIIHKDGPEDLGSGMDSEDVDDAVEDVTNTLLHSESSFSKLLKEIPEQSLELNEKETVETQLIEKTGITDPLEADQSSAITSLDLVSGVTQQKVSGPVTEADETKLLDSSTVNDLETTLPHSAKAENTSDSPCLMFNENGEPHALTLESRIPSEEADRCYPGDGGDFGKENDSAQQLDGADRLLTNQQINLTDVDKDLKITKENVKSQTESSFSEAPLCFTADMNTLHEDLKQKILSLLEKAHAADCRSSRLQAEAELLFKESIELRNECKSLSKEAAELLSIVTQQEVLHGQQMRQSPQDTEAEGSLCTSDRKPRNKEALSFLSKRTSKKKKAESRLQTLSKKYSFLRQEAPEIMRELHVLQQDLKNLPPHHSK</sequence>
<dbReference type="Proteomes" id="UP001162483">
    <property type="component" value="Unassembled WGS sequence"/>
</dbReference>
<evidence type="ECO:0000256" key="1">
    <source>
        <dbReference type="SAM" id="MobiDB-lite"/>
    </source>
</evidence>
<dbReference type="EMBL" id="CATNWA010007334">
    <property type="protein sequence ID" value="CAI9553801.1"/>
    <property type="molecule type" value="Genomic_DNA"/>
</dbReference>
<evidence type="ECO:0000313" key="2">
    <source>
        <dbReference type="EMBL" id="CAI9553801.1"/>
    </source>
</evidence>
<feature type="non-terminal residue" evidence="2">
    <location>
        <position position="382"/>
    </location>
</feature>
<gene>
    <name evidence="2" type="ORF">SPARVUS_LOCUS4102052</name>
</gene>
<proteinExistence type="predicted"/>
<reference evidence="2" key="1">
    <citation type="submission" date="2023-05" db="EMBL/GenBank/DDBJ databases">
        <authorList>
            <person name="Stuckert A."/>
        </authorList>
    </citation>
    <scope>NUCLEOTIDE SEQUENCE</scope>
</reference>